<dbReference type="Gene3D" id="3.40.720.10">
    <property type="entry name" value="Alkaline Phosphatase, subunit A"/>
    <property type="match status" value="1"/>
</dbReference>
<name>A0A7G5XK11_9BACT</name>
<dbReference type="Proteomes" id="UP000515344">
    <property type="component" value="Chromosome"/>
</dbReference>
<dbReference type="GO" id="GO:0016787">
    <property type="term" value="F:hydrolase activity"/>
    <property type="evidence" value="ECO:0007669"/>
    <property type="project" value="UniProtKB-KW"/>
</dbReference>
<accession>A0A7G5XK11</accession>
<dbReference type="AlphaFoldDB" id="A0A7G5XK11"/>
<keyword evidence="3" id="KW-1185">Reference proteome</keyword>
<keyword evidence="2" id="KW-0378">Hydrolase</keyword>
<protein>
    <submittedName>
        <fullName evidence="2">Sulfatase-like hydrolase/transferase</fullName>
    </submittedName>
</protein>
<dbReference type="KEGG" id="lacs:H4075_06350"/>
<reference evidence="3" key="1">
    <citation type="submission" date="2020-08" db="EMBL/GenBank/DDBJ databases">
        <title>Lacibacter sp. S13-6-6 genome sequencing.</title>
        <authorList>
            <person name="Jin L."/>
        </authorList>
    </citation>
    <scope>NUCLEOTIDE SEQUENCE [LARGE SCALE GENOMIC DNA]</scope>
    <source>
        <strain evidence="3">S13-6-6</strain>
    </source>
</reference>
<feature type="domain" description="Sulfatase N-terminal" evidence="1">
    <location>
        <begin position="56"/>
        <end position="332"/>
    </location>
</feature>
<dbReference type="InterPro" id="IPR017850">
    <property type="entry name" value="Alkaline_phosphatase_core_sf"/>
</dbReference>
<gene>
    <name evidence="2" type="ORF">H4075_06350</name>
</gene>
<proteinExistence type="predicted"/>
<dbReference type="Pfam" id="PF00884">
    <property type="entry name" value="Sulfatase"/>
    <property type="match status" value="1"/>
</dbReference>
<dbReference type="RefSeq" id="WP_182805196.1">
    <property type="nucleotide sequence ID" value="NZ_CP060007.1"/>
</dbReference>
<evidence type="ECO:0000313" key="3">
    <source>
        <dbReference type="Proteomes" id="UP000515344"/>
    </source>
</evidence>
<dbReference type="SUPFAM" id="SSF53649">
    <property type="entry name" value="Alkaline phosphatase-like"/>
    <property type="match status" value="1"/>
</dbReference>
<organism evidence="2 3">
    <name type="scientific">Lacibacter sediminis</name>
    <dbReference type="NCBI Taxonomy" id="2760713"/>
    <lineage>
        <taxon>Bacteria</taxon>
        <taxon>Pseudomonadati</taxon>
        <taxon>Bacteroidota</taxon>
        <taxon>Chitinophagia</taxon>
        <taxon>Chitinophagales</taxon>
        <taxon>Chitinophagaceae</taxon>
        <taxon>Lacibacter</taxon>
    </lineage>
</organism>
<sequence>MLVAVAFFQVLYNLFSDKKVNDSSAKKFYEHIELKDRRSVYLIILDEYAGKETLASDFGYDNNRFIQFLKNRKFHVADSAISNYSYTLLSVPSLLSGSYIGAKTGISLSGVAQNKEAMLMLYENNIVHYFSKAGYNIKNYSPFAINIASNYYHHQFLPTGKFLLLYPSLIDDLAGKLPEFFVSKFAGKKRLTSFYAKKADEFKPMLVNVLKDTENNTAPMFTYLHIMLPHFPYMRDSVGGININFLFKKAATETDKKNAYLQQLAYTNSVITEFIDLLLVKTKGEAVIVLMSDHGYKSGGVRRVENRFNTINAVYYPGTPDLKRYNGMSNVNQFRSILSHMSGTDLPWEVDSLSLK</sequence>
<dbReference type="InterPro" id="IPR000917">
    <property type="entry name" value="Sulfatase_N"/>
</dbReference>
<dbReference type="EMBL" id="CP060007">
    <property type="protein sequence ID" value="QNA45814.1"/>
    <property type="molecule type" value="Genomic_DNA"/>
</dbReference>
<evidence type="ECO:0000259" key="1">
    <source>
        <dbReference type="Pfam" id="PF00884"/>
    </source>
</evidence>
<evidence type="ECO:0000313" key="2">
    <source>
        <dbReference type="EMBL" id="QNA45814.1"/>
    </source>
</evidence>